<feature type="region of interest" description="Disordered" evidence="6">
    <location>
        <begin position="1"/>
        <end position="25"/>
    </location>
</feature>
<evidence type="ECO:0000256" key="1">
    <source>
        <dbReference type="ARBA" id="ARBA00006955"/>
    </source>
</evidence>
<dbReference type="AlphaFoldDB" id="A0ABC8UCU0"/>
<keyword evidence="3 5" id="KW-0195">Cyclin</keyword>
<organism evidence="9 10">
    <name type="scientific">Ilex paraguariensis</name>
    <name type="common">yerba mate</name>
    <dbReference type="NCBI Taxonomy" id="185542"/>
    <lineage>
        <taxon>Eukaryota</taxon>
        <taxon>Viridiplantae</taxon>
        <taxon>Streptophyta</taxon>
        <taxon>Embryophyta</taxon>
        <taxon>Tracheophyta</taxon>
        <taxon>Spermatophyta</taxon>
        <taxon>Magnoliopsida</taxon>
        <taxon>eudicotyledons</taxon>
        <taxon>Gunneridae</taxon>
        <taxon>Pentapetalae</taxon>
        <taxon>asterids</taxon>
        <taxon>campanulids</taxon>
        <taxon>Aquifoliales</taxon>
        <taxon>Aquifoliaceae</taxon>
        <taxon>Ilex</taxon>
    </lineage>
</organism>
<dbReference type="CDD" id="cd20506">
    <property type="entry name" value="CYCLIN_AtCycA-like_rpt2"/>
    <property type="match status" value="1"/>
</dbReference>
<dbReference type="InterPro" id="IPR013763">
    <property type="entry name" value="Cyclin-like_dom"/>
</dbReference>
<evidence type="ECO:0000313" key="9">
    <source>
        <dbReference type="EMBL" id="CAK9179210.1"/>
    </source>
</evidence>
<dbReference type="Gene3D" id="1.10.472.10">
    <property type="entry name" value="Cyclin-like"/>
    <property type="match status" value="2"/>
</dbReference>
<dbReference type="InterPro" id="IPR048258">
    <property type="entry name" value="Cyclins_cyclin-box"/>
</dbReference>
<name>A0ABC8UCU0_9AQUA</name>
<dbReference type="InterPro" id="IPR046965">
    <property type="entry name" value="Cyclin_A/B-like"/>
</dbReference>
<dbReference type="FunFam" id="1.10.472.10:FF:000167">
    <property type="entry name" value="Mitotic cyclin 6"/>
    <property type="match status" value="1"/>
</dbReference>
<reference evidence="9 10" key="1">
    <citation type="submission" date="2024-02" db="EMBL/GenBank/DDBJ databases">
        <authorList>
            <person name="Vignale AGUSTIN F."/>
            <person name="Sosa J E."/>
            <person name="Modenutti C."/>
        </authorList>
    </citation>
    <scope>NUCLEOTIDE SEQUENCE [LARGE SCALE GENOMIC DNA]</scope>
</reference>
<evidence type="ECO:0000256" key="6">
    <source>
        <dbReference type="SAM" id="MobiDB-lite"/>
    </source>
</evidence>
<evidence type="ECO:0008006" key="11">
    <source>
        <dbReference type="Google" id="ProtNLM"/>
    </source>
</evidence>
<evidence type="ECO:0000256" key="2">
    <source>
        <dbReference type="ARBA" id="ARBA00022618"/>
    </source>
</evidence>
<dbReference type="InterPro" id="IPR004367">
    <property type="entry name" value="Cyclin_C-dom"/>
</dbReference>
<dbReference type="InterPro" id="IPR036915">
    <property type="entry name" value="Cyclin-like_sf"/>
</dbReference>
<dbReference type="PANTHER" id="PTHR10177">
    <property type="entry name" value="CYCLINS"/>
    <property type="match status" value="1"/>
</dbReference>
<feature type="domain" description="Cyclin C-terminal" evidence="8">
    <location>
        <begin position="330"/>
        <end position="451"/>
    </location>
</feature>
<comment type="similarity">
    <text evidence="1">Belongs to the cyclin family. Cyclin AB subfamily.</text>
</comment>
<dbReference type="SUPFAM" id="SSF47954">
    <property type="entry name" value="Cyclin-like"/>
    <property type="match status" value="2"/>
</dbReference>
<dbReference type="EMBL" id="CAUOFW020007436">
    <property type="protein sequence ID" value="CAK9179210.1"/>
    <property type="molecule type" value="Genomic_DNA"/>
</dbReference>
<dbReference type="InterPro" id="IPR006671">
    <property type="entry name" value="Cyclin_N"/>
</dbReference>
<dbReference type="PIRSF" id="PIRSF001771">
    <property type="entry name" value="Cyclin_A_B_D_E"/>
    <property type="match status" value="1"/>
</dbReference>
<dbReference type="PROSITE" id="PS00292">
    <property type="entry name" value="CYCLINS"/>
    <property type="match status" value="1"/>
</dbReference>
<evidence type="ECO:0000259" key="8">
    <source>
        <dbReference type="SMART" id="SM01332"/>
    </source>
</evidence>
<dbReference type="Pfam" id="PF00134">
    <property type="entry name" value="Cyclin_N"/>
    <property type="match status" value="1"/>
</dbReference>
<feature type="domain" description="Cyclin-like" evidence="7">
    <location>
        <begin position="334"/>
        <end position="422"/>
    </location>
</feature>
<dbReference type="InterPro" id="IPR039361">
    <property type="entry name" value="Cyclin"/>
</dbReference>
<keyword evidence="4" id="KW-0131">Cell cycle</keyword>
<keyword evidence="2" id="KW-0132">Cell division</keyword>
<gene>
    <name evidence="9" type="ORF">ILEXP_LOCUS49149</name>
</gene>
<accession>A0ABC8UCU0</accession>
<feature type="domain" description="Cyclin-like" evidence="7">
    <location>
        <begin position="237"/>
        <end position="321"/>
    </location>
</feature>
<comment type="caution">
    <text evidence="9">The sequence shown here is derived from an EMBL/GenBank/DDBJ whole genome shotgun (WGS) entry which is preliminary data.</text>
</comment>
<evidence type="ECO:0000313" key="10">
    <source>
        <dbReference type="Proteomes" id="UP001642360"/>
    </source>
</evidence>
<dbReference type="Proteomes" id="UP001642360">
    <property type="component" value="Unassembled WGS sequence"/>
</dbReference>
<evidence type="ECO:0000256" key="5">
    <source>
        <dbReference type="RuleBase" id="RU000383"/>
    </source>
</evidence>
<protein>
    <recommendedName>
        <fullName evidence="11">B-like cyclin</fullName>
    </recommendedName>
</protein>
<evidence type="ECO:0000259" key="7">
    <source>
        <dbReference type="SMART" id="SM00385"/>
    </source>
</evidence>
<dbReference type="SMART" id="SM00385">
    <property type="entry name" value="CYCLIN"/>
    <property type="match status" value="2"/>
</dbReference>
<proteinExistence type="inferred from homology"/>
<dbReference type="GO" id="GO:0051301">
    <property type="term" value="P:cell division"/>
    <property type="evidence" value="ECO:0007669"/>
    <property type="project" value="UniProtKB-KW"/>
</dbReference>
<dbReference type="FunFam" id="1.10.472.10:FF:000013">
    <property type="entry name" value="Cyclin A1"/>
    <property type="match status" value="1"/>
</dbReference>
<evidence type="ECO:0000256" key="3">
    <source>
        <dbReference type="ARBA" id="ARBA00023127"/>
    </source>
</evidence>
<evidence type="ECO:0000256" key="4">
    <source>
        <dbReference type="ARBA" id="ARBA00023306"/>
    </source>
</evidence>
<keyword evidence="10" id="KW-1185">Reference proteome</keyword>
<dbReference type="SMART" id="SM01332">
    <property type="entry name" value="Cyclin_C"/>
    <property type="match status" value="1"/>
</dbReference>
<dbReference type="Pfam" id="PF02984">
    <property type="entry name" value="Cyclin_C"/>
    <property type="match status" value="1"/>
</dbReference>
<sequence>MHHYSTRSVNKKKENGTNATFQQPTVRITRTHAKALGSSGGAALDENKAAVNVTAGLQHKKRAVLKDVTNVFCENSYVNFSNATKIQPSKQSKKSTAKNKAKVVPVVSLVNTQNAKTTGEITKPKVEDLLGISPPENLNEDLMIQHGKCMSIRAGGAADLMHVKQTSSRHVLLQSPSQKEGGKSCKKLEALHGLGIADIDLNLKDPLMCSLYAPDIYTNLRVTERDISQSMRGILIDWLVEVSEEYKLVPDTLYLAVNLIDRFLSENYIEKQKLQLLGVTCMLISSKYEEICAPGVEEFCFITDNTYTKEEVLKMESRVLNLLGFQLSVPTTKKFLRRFIHAAQVSSKVPCVELEFLANYLAELALMEYSFLKFLPSLIAASAVFLARWTLDQSEYPWNPTLQYYTSHEASELKVTVLALQGLQLNINGCSLNAIREKYKQQKHENVKARMI</sequence>
<feature type="compositionally biased region" description="Polar residues" evidence="6">
    <location>
        <begin position="16"/>
        <end position="25"/>
    </location>
</feature>